<feature type="chain" id="PRO_5022062336" evidence="6">
    <location>
        <begin position="34"/>
        <end position="984"/>
    </location>
</feature>
<proteinExistence type="predicted"/>
<keyword evidence="1 4" id="KW-0349">Heme</keyword>
<evidence type="ECO:0000256" key="5">
    <source>
        <dbReference type="SAM" id="MobiDB-lite"/>
    </source>
</evidence>
<evidence type="ECO:0000256" key="4">
    <source>
        <dbReference type="PROSITE-ProRule" id="PRU00433"/>
    </source>
</evidence>
<dbReference type="GO" id="GO:0046872">
    <property type="term" value="F:metal ion binding"/>
    <property type="evidence" value="ECO:0007669"/>
    <property type="project" value="UniProtKB-KW"/>
</dbReference>
<evidence type="ECO:0000313" key="8">
    <source>
        <dbReference type="EMBL" id="QDU38734.1"/>
    </source>
</evidence>
<keyword evidence="6" id="KW-0732">Signal</keyword>
<dbReference type="Pfam" id="PF07587">
    <property type="entry name" value="PSD1"/>
    <property type="match status" value="1"/>
</dbReference>
<keyword evidence="2 4" id="KW-0479">Metal-binding</keyword>
<dbReference type="SUPFAM" id="SSF49785">
    <property type="entry name" value="Galactose-binding domain-like"/>
    <property type="match status" value="1"/>
</dbReference>
<accession>A0A517Z8D0</accession>
<gene>
    <name evidence="8" type="ORF">Mal4_30640</name>
</gene>
<dbReference type="InterPro" id="IPR011444">
    <property type="entry name" value="DUF1549"/>
</dbReference>
<keyword evidence="3 4" id="KW-0408">Iron</keyword>
<evidence type="ECO:0000256" key="1">
    <source>
        <dbReference type="ARBA" id="ARBA00022617"/>
    </source>
</evidence>
<dbReference type="Proteomes" id="UP000320496">
    <property type="component" value="Chromosome"/>
</dbReference>
<feature type="compositionally biased region" description="Basic and acidic residues" evidence="5">
    <location>
        <begin position="618"/>
        <end position="627"/>
    </location>
</feature>
<dbReference type="PROSITE" id="PS51007">
    <property type="entry name" value="CYTC"/>
    <property type="match status" value="1"/>
</dbReference>
<name>A0A517Z8D0_9PLAN</name>
<evidence type="ECO:0000256" key="2">
    <source>
        <dbReference type="ARBA" id="ARBA00022723"/>
    </source>
</evidence>
<dbReference type="InterPro" id="IPR011429">
    <property type="entry name" value="Cyt_c_Planctomycete-type"/>
</dbReference>
<feature type="domain" description="Cytochrome c" evidence="7">
    <location>
        <begin position="33"/>
        <end position="129"/>
    </location>
</feature>
<dbReference type="AlphaFoldDB" id="A0A517Z8D0"/>
<reference evidence="8 9" key="1">
    <citation type="submission" date="2019-02" db="EMBL/GenBank/DDBJ databases">
        <title>Deep-cultivation of Planctomycetes and their phenomic and genomic characterization uncovers novel biology.</title>
        <authorList>
            <person name="Wiegand S."/>
            <person name="Jogler M."/>
            <person name="Boedeker C."/>
            <person name="Pinto D."/>
            <person name="Vollmers J."/>
            <person name="Rivas-Marin E."/>
            <person name="Kohn T."/>
            <person name="Peeters S.H."/>
            <person name="Heuer A."/>
            <person name="Rast P."/>
            <person name="Oberbeckmann S."/>
            <person name="Bunk B."/>
            <person name="Jeske O."/>
            <person name="Meyerdierks A."/>
            <person name="Storesund J.E."/>
            <person name="Kallscheuer N."/>
            <person name="Luecker S."/>
            <person name="Lage O.M."/>
            <person name="Pohl T."/>
            <person name="Merkel B.J."/>
            <person name="Hornburger P."/>
            <person name="Mueller R.-W."/>
            <person name="Bruemmer F."/>
            <person name="Labrenz M."/>
            <person name="Spormann A.M."/>
            <person name="Op den Camp H."/>
            <person name="Overmann J."/>
            <person name="Amann R."/>
            <person name="Jetten M.S.M."/>
            <person name="Mascher T."/>
            <person name="Medema M.H."/>
            <person name="Devos D.P."/>
            <person name="Kaster A.-K."/>
            <person name="Ovreas L."/>
            <person name="Rohde M."/>
            <person name="Galperin M.Y."/>
            <person name="Jogler C."/>
        </authorList>
    </citation>
    <scope>NUCLEOTIDE SEQUENCE [LARGE SCALE GENOMIC DNA]</scope>
    <source>
        <strain evidence="8 9">Mal4</strain>
    </source>
</reference>
<feature type="signal peptide" evidence="6">
    <location>
        <begin position="1"/>
        <end position="33"/>
    </location>
</feature>
<dbReference type="Gene3D" id="2.60.120.260">
    <property type="entry name" value="Galactose-binding domain-like"/>
    <property type="match status" value="1"/>
</dbReference>
<dbReference type="InterPro" id="IPR009056">
    <property type="entry name" value="Cyt_c-like_dom"/>
</dbReference>
<dbReference type="GO" id="GO:0020037">
    <property type="term" value="F:heme binding"/>
    <property type="evidence" value="ECO:0007669"/>
    <property type="project" value="InterPro"/>
</dbReference>
<dbReference type="Pfam" id="PF07635">
    <property type="entry name" value="PSCyt1"/>
    <property type="match status" value="1"/>
</dbReference>
<evidence type="ECO:0000259" key="7">
    <source>
        <dbReference type="PROSITE" id="PS51007"/>
    </source>
</evidence>
<keyword evidence="9" id="KW-1185">Reference proteome</keyword>
<evidence type="ECO:0000256" key="3">
    <source>
        <dbReference type="ARBA" id="ARBA00023004"/>
    </source>
</evidence>
<dbReference type="PANTHER" id="PTHR35889:SF3">
    <property type="entry name" value="F-BOX DOMAIN-CONTAINING PROTEIN"/>
    <property type="match status" value="1"/>
</dbReference>
<dbReference type="InterPro" id="IPR022655">
    <property type="entry name" value="DUF1553"/>
</dbReference>
<dbReference type="KEGG" id="mri:Mal4_30640"/>
<feature type="region of interest" description="Disordered" evidence="5">
    <location>
        <begin position="601"/>
        <end position="627"/>
    </location>
</feature>
<dbReference type="PANTHER" id="PTHR35889">
    <property type="entry name" value="CYCLOINULO-OLIGOSACCHARIDE FRUCTANOTRANSFERASE-RELATED"/>
    <property type="match status" value="1"/>
</dbReference>
<evidence type="ECO:0000313" key="9">
    <source>
        <dbReference type="Proteomes" id="UP000320496"/>
    </source>
</evidence>
<dbReference type="InterPro" id="IPR036909">
    <property type="entry name" value="Cyt_c-like_dom_sf"/>
</dbReference>
<evidence type="ECO:0000256" key="6">
    <source>
        <dbReference type="SAM" id="SignalP"/>
    </source>
</evidence>
<dbReference type="GO" id="GO:0009055">
    <property type="term" value="F:electron transfer activity"/>
    <property type="evidence" value="ECO:0007669"/>
    <property type="project" value="InterPro"/>
</dbReference>
<dbReference type="EMBL" id="CP036275">
    <property type="protein sequence ID" value="QDU38734.1"/>
    <property type="molecule type" value="Genomic_DNA"/>
</dbReference>
<organism evidence="8 9">
    <name type="scientific">Maioricimonas rarisocia</name>
    <dbReference type="NCBI Taxonomy" id="2528026"/>
    <lineage>
        <taxon>Bacteria</taxon>
        <taxon>Pseudomonadati</taxon>
        <taxon>Planctomycetota</taxon>
        <taxon>Planctomycetia</taxon>
        <taxon>Planctomycetales</taxon>
        <taxon>Planctomycetaceae</taxon>
        <taxon>Maioricimonas</taxon>
    </lineage>
</organism>
<sequence precursor="true">MTMRYGNGAWLFTRHIATAVLAVTFACSSSSSADDDTAVVDFNADIAPILQAHCLRCHTEGNAKGDLSLATFEGLREAEYVVPGQPDESYLIELVTIAEGEQRPAMPKEGKPLTDEQVARLRKWIADGAEWPEGLVLREKSKADETWWSLQPLADAVPPVIDDAQLDRLREQSPEEIDWDAWTSGAIDRFILAGLAEKGLAPNPPASRSALIRRLSYDLTGLPPSPEDVEAFLNDDRPGAYERLVDRLLESPHYGEQWGRHWLDVVRFGESNGFERNVLINNLWPFRDYVIRSFNEDKPFRQLVLEHLAGDVIGGGDPQVAVGTAFLVCGPYDNVGNQDAAQAAVIRANTIDEMIRATGEAFLGLTIGCARCHDHKFDPILQEDYHSLYATFAGVHHGDRVVATPEQQQERTAKLQPLQQRQQELTVRRDMIQAEINKRADAAAADEEAKWVRPPVSRYGTEETFEPVEARHVRLVVLSRDDAPTARSGFKIDEFEIWTAGNKPRNVALASNGSTAEGASRVARDFAGAYSASLTIDGRFGAQWIAAGPELTITLARPERIARVLFSSDRKQSLDKRHGLTRFVGDYRIEVSLDGKQWTTVASSADRQPPSPAHRRQRLVDRVTTDEERKSLAEVNRELADVNRQIAAIPAPPTWWVGQFRAAEGPFHVFIGGDPQRKGPTVTPASLSVLKDESTGYELPEGTPEAERRRKLAEWIVSPNNPLTPRVLVNRIWHYHFGKGIVDTPSDFGYMGGRPTHPELLDWLARQLIADGWRLKPLHKRIVMSQAYRQASTWRSEAAAIDGDSRMLWRYPPRRLTGEEIRDSMLMLAGKLDRTMGGPGFQLYEYQQDNVATYVPLDDPGPETYRRAVYHQNARAQRVDVLSDFDCPDPAFAAARRAATTTPLQALTMLNHQFPVSIAEGIAERLQREAKDDTSAQIRRGFRIAFAREPDADEMAAAADVVQEHGLRAFCRALLNANELIYLQ</sequence>
<dbReference type="SUPFAM" id="SSF46626">
    <property type="entry name" value="Cytochrome c"/>
    <property type="match status" value="1"/>
</dbReference>
<dbReference type="RefSeq" id="WP_231746528.1">
    <property type="nucleotide sequence ID" value="NZ_CP036275.1"/>
</dbReference>
<dbReference type="InterPro" id="IPR008979">
    <property type="entry name" value="Galactose-bd-like_sf"/>
</dbReference>
<dbReference type="PROSITE" id="PS51257">
    <property type="entry name" value="PROKAR_LIPOPROTEIN"/>
    <property type="match status" value="1"/>
</dbReference>
<dbReference type="Pfam" id="PF07583">
    <property type="entry name" value="PSCyt2"/>
    <property type="match status" value="1"/>
</dbReference>
<protein>
    <submittedName>
        <fullName evidence="8">F5/8 type C domain protein</fullName>
    </submittedName>
</protein>